<reference evidence="1 2" key="1">
    <citation type="submission" date="2017-05" db="EMBL/GenBank/DDBJ databases">
        <authorList>
            <person name="Varghese N."/>
            <person name="Submissions S."/>
        </authorList>
    </citation>
    <scope>NUCLEOTIDE SEQUENCE [LARGE SCALE GENOMIC DNA]</scope>
    <source>
        <strain evidence="1 2">DSM 28214</strain>
    </source>
</reference>
<accession>A0ABY1N9D9</accession>
<dbReference type="EMBL" id="FXTZ01000001">
    <property type="protein sequence ID" value="SMP03269.1"/>
    <property type="molecule type" value="Genomic_DNA"/>
</dbReference>
<keyword evidence="2" id="KW-1185">Reference proteome</keyword>
<evidence type="ECO:0000313" key="1">
    <source>
        <dbReference type="EMBL" id="SMP03269.1"/>
    </source>
</evidence>
<dbReference type="Proteomes" id="UP001157960">
    <property type="component" value="Unassembled WGS sequence"/>
</dbReference>
<organism evidence="1 2">
    <name type="scientific">Chryseobacterium profundimaris</name>
    <dbReference type="NCBI Taxonomy" id="1387275"/>
    <lineage>
        <taxon>Bacteria</taxon>
        <taxon>Pseudomonadati</taxon>
        <taxon>Bacteroidota</taxon>
        <taxon>Flavobacteriia</taxon>
        <taxon>Flavobacteriales</taxon>
        <taxon>Weeksellaceae</taxon>
        <taxon>Chryseobacterium group</taxon>
        <taxon>Chryseobacterium</taxon>
    </lineage>
</organism>
<comment type="caution">
    <text evidence="1">The sequence shown here is derived from an EMBL/GenBank/DDBJ whole genome shotgun (WGS) entry which is preliminary data.</text>
</comment>
<gene>
    <name evidence="1" type="ORF">SAMN06264346_101159</name>
</gene>
<evidence type="ECO:0000313" key="2">
    <source>
        <dbReference type="Proteomes" id="UP001157960"/>
    </source>
</evidence>
<proteinExistence type="predicted"/>
<sequence>MMLYFEKFISRLHLTFKNLNTSLDVACKSLSRSQIIYKERTQTIAISPLKKLNKEKPPTEVSGFSIYCFALILLSQNSCGKTMTIN</sequence>
<protein>
    <submittedName>
        <fullName evidence="1">Uncharacterized protein</fullName>
    </submittedName>
</protein>
<name>A0ABY1N9D9_9FLAO</name>